<dbReference type="RefSeq" id="XP_008090581.1">
    <property type="nucleotide sequence ID" value="XM_008092390.1"/>
</dbReference>
<reference evidence="3" key="1">
    <citation type="journal article" date="2012" name="Nat. Genet.">
        <title>Lifestyle transitions in plant pathogenic Colletotrichum fungi deciphered by genome and transcriptome analyses.</title>
        <authorList>
            <person name="O'Connell R.J."/>
            <person name="Thon M.R."/>
            <person name="Hacquard S."/>
            <person name="Amyotte S.G."/>
            <person name="Kleemann J."/>
            <person name="Torres M.F."/>
            <person name="Damm U."/>
            <person name="Buiate E.A."/>
            <person name="Epstein L."/>
            <person name="Alkan N."/>
            <person name="Altmueller J."/>
            <person name="Alvarado-Balderrama L."/>
            <person name="Bauser C.A."/>
            <person name="Becker C."/>
            <person name="Birren B.W."/>
            <person name="Chen Z."/>
            <person name="Choi J."/>
            <person name="Crouch J.A."/>
            <person name="Duvick J.P."/>
            <person name="Farman M.A."/>
            <person name="Gan P."/>
            <person name="Heiman D."/>
            <person name="Henrissat B."/>
            <person name="Howard R.J."/>
            <person name="Kabbage M."/>
            <person name="Koch C."/>
            <person name="Kracher B."/>
            <person name="Kubo Y."/>
            <person name="Law A.D."/>
            <person name="Lebrun M.-H."/>
            <person name="Lee Y.-H."/>
            <person name="Miyara I."/>
            <person name="Moore N."/>
            <person name="Neumann U."/>
            <person name="Nordstroem K."/>
            <person name="Panaccione D.G."/>
            <person name="Panstruga R."/>
            <person name="Place M."/>
            <person name="Proctor R.H."/>
            <person name="Prusky D."/>
            <person name="Rech G."/>
            <person name="Reinhardt R."/>
            <person name="Rollins J.A."/>
            <person name="Rounsley S."/>
            <person name="Schardl C.L."/>
            <person name="Schwartz D.C."/>
            <person name="Shenoy N."/>
            <person name="Shirasu K."/>
            <person name="Sikhakolli U.R."/>
            <person name="Stueber K."/>
            <person name="Sukno S.A."/>
            <person name="Sweigard J.A."/>
            <person name="Takano Y."/>
            <person name="Takahara H."/>
            <person name="Trail F."/>
            <person name="van der Does H.C."/>
            <person name="Voll L.M."/>
            <person name="Will I."/>
            <person name="Young S."/>
            <person name="Zeng Q."/>
            <person name="Zhang J."/>
            <person name="Zhou S."/>
            <person name="Dickman M.B."/>
            <person name="Schulze-Lefert P."/>
            <person name="Ver Loren van Themaat E."/>
            <person name="Ma L.-J."/>
            <person name="Vaillancourt L.J."/>
        </authorList>
    </citation>
    <scope>NUCLEOTIDE SEQUENCE [LARGE SCALE GENOMIC DNA]</scope>
    <source>
        <strain evidence="3">M1.001 / M2 / FGSC 10212</strain>
    </source>
</reference>
<dbReference type="EMBL" id="GG697335">
    <property type="protein sequence ID" value="EFQ26561.1"/>
    <property type="molecule type" value="Genomic_DNA"/>
</dbReference>
<keyword evidence="3" id="KW-1185">Reference proteome</keyword>
<dbReference type="GeneID" id="24407746"/>
<dbReference type="HOGENOM" id="CLU_2654341_0_0_1"/>
<feature type="compositionally biased region" description="Gly residues" evidence="1">
    <location>
        <begin position="25"/>
        <end position="34"/>
    </location>
</feature>
<accession>E3Q6S3</accession>
<evidence type="ECO:0000256" key="1">
    <source>
        <dbReference type="SAM" id="MobiDB-lite"/>
    </source>
</evidence>
<feature type="region of interest" description="Disordered" evidence="1">
    <location>
        <begin position="1"/>
        <end position="76"/>
    </location>
</feature>
<protein>
    <submittedName>
        <fullName evidence="2">Uncharacterized protein</fullName>
    </submittedName>
</protein>
<gene>
    <name evidence="2" type="ORF">GLRG_02381</name>
</gene>
<name>E3Q6S3_COLGM</name>
<dbReference type="Proteomes" id="UP000008782">
    <property type="component" value="Unassembled WGS sequence"/>
</dbReference>
<dbReference type="AlphaFoldDB" id="E3Q6S3"/>
<dbReference type="VEuPathDB" id="FungiDB:GLRG_02381"/>
<feature type="compositionally biased region" description="Low complexity" evidence="1">
    <location>
        <begin position="45"/>
        <end position="66"/>
    </location>
</feature>
<sequence length="76" mass="7325">MGRSGYDTTGLGGFVRRNPRPAGGSKAGEGGQKGGTNAVAGQERTAQTQQSHTAAAAGSASASAKNRGGGAAPPKK</sequence>
<organism evidence="3">
    <name type="scientific">Colletotrichum graminicola (strain M1.001 / M2 / FGSC 10212)</name>
    <name type="common">Maize anthracnose fungus</name>
    <name type="synonym">Glomerella graminicola</name>
    <dbReference type="NCBI Taxonomy" id="645133"/>
    <lineage>
        <taxon>Eukaryota</taxon>
        <taxon>Fungi</taxon>
        <taxon>Dikarya</taxon>
        <taxon>Ascomycota</taxon>
        <taxon>Pezizomycotina</taxon>
        <taxon>Sordariomycetes</taxon>
        <taxon>Hypocreomycetidae</taxon>
        <taxon>Glomerellales</taxon>
        <taxon>Glomerellaceae</taxon>
        <taxon>Colletotrichum</taxon>
        <taxon>Colletotrichum graminicola species complex</taxon>
    </lineage>
</organism>
<evidence type="ECO:0000313" key="2">
    <source>
        <dbReference type="EMBL" id="EFQ26561.1"/>
    </source>
</evidence>
<feature type="compositionally biased region" description="Gly residues" evidence="1">
    <location>
        <begin position="67"/>
        <end position="76"/>
    </location>
</feature>
<proteinExistence type="predicted"/>
<evidence type="ECO:0000313" key="3">
    <source>
        <dbReference type="Proteomes" id="UP000008782"/>
    </source>
</evidence>